<feature type="transmembrane region" description="Helical" evidence="5">
    <location>
        <begin position="41"/>
        <end position="60"/>
    </location>
</feature>
<feature type="transmembrane region" description="Helical" evidence="5">
    <location>
        <begin position="350"/>
        <end position="372"/>
    </location>
</feature>
<feature type="transmembrane region" description="Helical" evidence="5">
    <location>
        <begin position="293"/>
        <end position="314"/>
    </location>
</feature>
<dbReference type="InterPro" id="IPR051788">
    <property type="entry name" value="MFS_Transporter"/>
</dbReference>
<evidence type="ECO:0000256" key="4">
    <source>
        <dbReference type="ARBA" id="ARBA00023136"/>
    </source>
</evidence>
<feature type="transmembrane region" description="Helical" evidence="5">
    <location>
        <begin position="240"/>
        <end position="257"/>
    </location>
</feature>
<dbReference type="InterPro" id="IPR036259">
    <property type="entry name" value="MFS_trans_sf"/>
</dbReference>
<keyword evidence="8" id="KW-1185">Reference proteome</keyword>
<evidence type="ECO:0000256" key="3">
    <source>
        <dbReference type="ARBA" id="ARBA00022989"/>
    </source>
</evidence>
<keyword evidence="3 5" id="KW-1133">Transmembrane helix</keyword>
<dbReference type="EMBL" id="CAJHCQ010000017">
    <property type="protein sequence ID" value="CAD6554408.1"/>
    <property type="molecule type" value="Genomic_DNA"/>
</dbReference>
<dbReference type="PANTHER" id="PTHR23514:SF13">
    <property type="entry name" value="INNER MEMBRANE PROTEIN YBJJ"/>
    <property type="match status" value="1"/>
</dbReference>
<accession>A0ABM8P2G5</accession>
<dbReference type="Proteomes" id="UP000656319">
    <property type="component" value="Unassembled WGS sequence"/>
</dbReference>
<dbReference type="CDD" id="cd17393">
    <property type="entry name" value="MFS_MosC_like"/>
    <property type="match status" value="1"/>
</dbReference>
<evidence type="ECO:0000313" key="8">
    <source>
        <dbReference type="Proteomes" id="UP000656319"/>
    </source>
</evidence>
<dbReference type="PANTHER" id="PTHR23514">
    <property type="entry name" value="BYPASS OF STOP CODON PROTEIN 6"/>
    <property type="match status" value="1"/>
</dbReference>
<keyword evidence="4 5" id="KW-0472">Membrane</keyword>
<feature type="transmembrane region" description="Helical" evidence="5">
    <location>
        <begin position="326"/>
        <end position="344"/>
    </location>
</feature>
<feature type="transmembrane region" description="Helical" evidence="5">
    <location>
        <begin position="93"/>
        <end position="112"/>
    </location>
</feature>
<evidence type="ECO:0000256" key="2">
    <source>
        <dbReference type="ARBA" id="ARBA00022692"/>
    </source>
</evidence>
<comment type="subcellular location">
    <subcellularLocation>
        <location evidence="1">Membrane</location>
        <topology evidence="1">Multi-pass membrane protein</topology>
    </subcellularLocation>
</comment>
<protein>
    <submittedName>
        <fullName evidence="7">Inner membrane protein YbjJ</fullName>
    </submittedName>
</protein>
<feature type="transmembrane region" description="Helical" evidence="5">
    <location>
        <begin position="202"/>
        <end position="220"/>
    </location>
</feature>
<sequence>MRPLRERYATTAVFLANGFGIGAWAVEVPRVKDKLFLGDSLLGVALFAFALGAIVAMPLAGRLAPKFGSGRATALLGVLFVAAFPLPALAPNAPLLCAALLLLGALNGALDVSMNGHASAIEKVWSAPIMSSFHAAWSAGGLAGAAVGTVLQKAGFGVLSGLALPAIPIAVLIVGAALFSLRDVGSRPEAASGGGFALPQAGVVKLAALAFLCMMTEGAIADWSAVYLRSALPAHADSAGIGYTAFAFAMAACRVVGDAFVRRLGAVRVVALGGLLSAAGLAAVLAAPALTTAVVGFICVGIGLANVVPVIFSAAGRTTDPPVTGVSMAATAGYAGFLVGPPIIGFGAGLVGLQLALGVLVLATLAVCFAGSRAVRNVDASRGESATHAQVRSDARDADRIEAE</sequence>
<dbReference type="InterPro" id="IPR020846">
    <property type="entry name" value="MFS_dom"/>
</dbReference>
<dbReference type="PROSITE" id="PS50850">
    <property type="entry name" value="MFS"/>
    <property type="match status" value="1"/>
</dbReference>
<keyword evidence="2 5" id="KW-0812">Transmembrane</keyword>
<proteinExistence type="predicted"/>
<dbReference type="RefSeq" id="WP_236597074.1">
    <property type="nucleotide sequence ID" value="NZ_CAJHCQ010000017.1"/>
</dbReference>
<feature type="transmembrane region" description="Helical" evidence="5">
    <location>
        <begin position="157"/>
        <end position="181"/>
    </location>
</feature>
<evidence type="ECO:0000259" key="6">
    <source>
        <dbReference type="PROSITE" id="PS50850"/>
    </source>
</evidence>
<gene>
    <name evidence="7" type="primary">ybjJ</name>
    <name evidence="7" type="ORF">LMG27952_05618</name>
</gene>
<feature type="domain" description="Major facilitator superfamily (MFS) profile" evidence="6">
    <location>
        <begin position="6"/>
        <end position="375"/>
    </location>
</feature>
<evidence type="ECO:0000313" key="7">
    <source>
        <dbReference type="EMBL" id="CAD6554408.1"/>
    </source>
</evidence>
<comment type="caution">
    <text evidence="7">The sequence shown here is derived from an EMBL/GenBank/DDBJ whole genome shotgun (WGS) entry which is preliminary data.</text>
</comment>
<reference evidence="7 8" key="1">
    <citation type="submission" date="2020-10" db="EMBL/GenBank/DDBJ databases">
        <authorList>
            <person name="Peeters C."/>
        </authorList>
    </citation>
    <scope>NUCLEOTIDE SEQUENCE [LARGE SCALE GENOMIC DNA]</scope>
    <source>
        <strain evidence="7 8">LMG 27952</strain>
    </source>
</reference>
<name>A0ABM8P2G5_9BURK</name>
<dbReference type="SUPFAM" id="SSF103473">
    <property type="entry name" value="MFS general substrate transporter"/>
    <property type="match status" value="1"/>
</dbReference>
<feature type="transmembrane region" description="Helical" evidence="5">
    <location>
        <begin position="269"/>
        <end position="287"/>
    </location>
</feature>
<organism evidence="7 8">
    <name type="scientific">Paraburkholderia hiiakae</name>
    <dbReference type="NCBI Taxonomy" id="1081782"/>
    <lineage>
        <taxon>Bacteria</taxon>
        <taxon>Pseudomonadati</taxon>
        <taxon>Pseudomonadota</taxon>
        <taxon>Betaproteobacteria</taxon>
        <taxon>Burkholderiales</taxon>
        <taxon>Burkholderiaceae</taxon>
        <taxon>Paraburkholderia</taxon>
    </lineage>
</organism>
<evidence type="ECO:0000256" key="5">
    <source>
        <dbReference type="SAM" id="Phobius"/>
    </source>
</evidence>
<evidence type="ECO:0000256" key="1">
    <source>
        <dbReference type="ARBA" id="ARBA00004141"/>
    </source>
</evidence>
<dbReference type="Gene3D" id="1.20.1250.20">
    <property type="entry name" value="MFS general substrate transporter like domains"/>
    <property type="match status" value="2"/>
</dbReference>